<comment type="similarity">
    <text evidence="2 3">Belongs to the small heat shock protein (HSP20) family.</text>
</comment>
<sequence>MAMRDLIPWRRQENTAPALFQNEERSPFVQFRREMDRLFDDFFRAPLFSGGAFGNASLGWPSLEVKEADDQVTITAELPGLNEKDVELTVHDGVLTLRGEKKSEHQDKDRGWSERYYGRFERSIALPDGADESKCEADFRDGVLTVRMPKSQEASRGRKIPIGTRGTRH</sequence>
<dbReference type="PANTHER" id="PTHR46733">
    <property type="entry name" value="26.5 KDA HEAT SHOCK PROTEIN, MITOCHONDRIAL"/>
    <property type="match status" value="1"/>
</dbReference>
<dbReference type="EMBL" id="JAASQV010000001">
    <property type="protein sequence ID" value="NIJ63121.1"/>
    <property type="molecule type" value="Genomic_DNA"/>
</dbReference>
<dbReference type="SUPFAM" id="SSF49764">
    <property type="entry name" value="HSP20-like chaperones"/>
    <property type="match status" value="1"/>
</dbReference>
<dbReference type="PANTHER" id="PTHR46733:SF4">
    <property type="entry name" value="HEAT SHOCK PROTEIN 21, CHLOROPLASTIC"/>
    <property type="match status" value="1"/>
</dbReference>
<proteinExistence type="inferred from homology"/>
<comment type="caution">
    <text evidence="6">The sequence shown here is derived from an EMBL/GenBank/DDBJ whole genome shotgun (WGS) entry which is preliminary data.</text>
</comment>
<protein>
    <submittedName>
        <fullName evidence="6">HSP20 family protein</fullName>
    </submittedName>
</protein>
<evidence type="ECO:0000256" key="2">
    <source>
        <dbReference type="PROSITE-ProRule" id="PRU00285"/>
    </source>
</evidence>
<dbReference type="InterPro" id="IPR008978">
    <property type="entry name" value="HSP20-like_chaperone"/>
</dbReference>
<dbReference type="Pfam" id="PF00011">
    <property type="entry name" value="HSP20"/>
    <property type="match status" value="1"/>
</dbReference>
<evidence type="ECO:0000313" key="7">
    <source>
        <dbReference type="Proteomes" id="UP000564677"/>
    </source>
</evidence>
<keyword evidence="1" id="KW-0346">Stress response</keyword>
<organism evidence="6 7">
    <name type="scientific">Sphingomonas leidyi</name>
    <dbReference type="NCBI Taxonomy" id="68569"/>
    <lineage>
        <taxon>Bacteria</taxon>
        <taxon>Pseudomonadati</taxon>
        <taxon>Pseudomonadota</taxon>
        <taxon>Alphaproteobacteria</taxon>
        <taxon>Sphingomonadales</taxon>
        <taxon>Sphingomonadaceae</taxon>
        <taxon>Sphingomonas</taxon>
    </lineage>
</organism>
<gene>
    <name evidence="6" type="ORF">FHR20_000052</name>
</gene>
<dbReference type="RefSeq" id="WP_167297712.1">
    <property type="nucleotide sequence ID" value="NZ_JAASQV010000001.1"/>
</dbReference>
<name>A0A7X5UWP8_9SPHN</name>
<accession>A0A7X5UWP8</accession>
<keyword evidence="7" id="KW-1185">Reference proteome</keyword>
<dbReference type="InterPro" id="IPR002068">
    <property type="entry name" value="A-crystallin/Hsp20_dom"/>
</dbReference>
<feature type="region of interest" description="Disordered" evidence="4">
    <location>
        <begin position="146"/>
        <end position="169"/>
    </location>
</feature>
<dbReference type="InterPro" id="IPR044587">
    <property type="entry name" value="HSP21-like"/>
</dbReference>
<dbReference type="Proteomes" id="UP000564677">
    <property type="component" value="Unassembled WGS sequence"/>
</dbReference>
<dbReference type="GO" id="GO:0009408">
    <property type="term" value="P:response to heat"/>
    <property type="evidence" value="ECO:0007669"/>
    <property type="project" value="InterPro"/>
</dbReference>
<evidence type="ECO:0000313" key="6">
    <source>
        <dbReference type="EMBL" id="NIJ63121.1"/>
    </source>
</evidence>
<evidence type="ECO:0000259" key="5">
    <source>
        <dbReference type="PROSITE" id="PS01031"/>
    </source>
</evidence>
<reference evidence="6 7" key="1">
    <citation type="submission" date="2020-03" db="EMBL/GenBank/DDBJ databases">
        <title>Genomic Encyclopedia of Type Strains, Phase IV (KMG-IV): sequencing the most valuable type-strain genomes for metagenomic binning, comparative biology and taxonomic classification.</title>
        <authorList>
            <person name="Goeker M."/>
        </authorList>
    </citation>
    <scope>NUCLEOTIDE SEQUENCE [LARGE SCALE GENOMIC DNA]</scope>
    <source>
        <strain evidence="6 7">DSM 4733</strain>
    </source>
</reference>
<feature type="domain" description="SHSP" evidence="5">
    <location>
        <begin position="54"/>
        <end position="165"/>
    </location>
</feature>
<evidence type="ECO:0000256" key="4">
    <source>
        <dbReference type="SAM" id="MobiDB-lite"/>
    </source>
</evidence>
<dbReference type="PROSITE" id="PS01031">
    <property type="entry name" value="SHSP"/>
    <property type="match status" value="1"/>
</dbReference>
<evidence type="ECO:0000256" key="1">
    <source>
        <dbReference type="ARBA" id="ARBA00023016"/>
    </source>
</evidence>
<dbReference type="CDD" id="cd06464">
    <property type="entry name" value="ACD_sHsps-like"/>
    <property type="match status" value="1"/>
</dbReference>
<dbReference type="AlphaFoldDB" id="A0A7X5UWP8"/>
<dbReference type="Gene3D" id="2.60.40.790">
    <property type="match status" value="1"/>
</dbReference>
<evidence type="ECO:0000256" key="3">
    <source>
        <dbReference type="RuleBase" id="RU003616"/>
    </source>
</evidence>